<reference evidence="4 5" key="2">
    <citation type="submission" date="2018-11" db="EMBL/GenBank/DDBJ databases">
        <authorList>
            <consortium name="Pathogen Informatics"/>
        </authorList>
    </citation>
    <scope>NUCLEOTIDE SEQUENCE [LARGE SCALE GENOMIC DNA]</scope>
</reference>
<dbReference type="SUPFAM" id="SSF50978">
    <property type="entry name" value="WD40 repeat-like"/>
    <property type="match status" value="1"/>
</dbReference>
<dbReference type="InterPro" id="IPR019775">
    <property type="entry name" value="WD40_repeat_CS"/>
</dbReference>
<reference evidence="6" key="1">
    <citation type="submission" date="2017-02" db="UniProtKB">
        <authorList>
            <consortium name="WormBaseParasite"/>
        </authorList>
    </citation>
    <scope>IDENTIFICATION</scope>
</reference>
<dbReference type="PANTHER" id="PTHR47822">
    <property type="entry name" value="CARBOHYDRATE BINDING DOMAIN CONTAINING PROTEIN"/>
    <property type="match status" value="1"/>
</dbReference>
<feature type="repeat" description="WD" evidence="3">
    <location>
        <begin position="165"/>
        <end position="198"/>
    </location>
</feature>
<evidence type="ECO:0000313" key="6">
    <source>
        <dbReference type="WBParaSite" id="HNAJ_0000656801-mRNA-1"/>
    </source>
</evidence>
<accession>A0A0R3THM7</accession>
<keyword evidence="2" id="KW-0677">Repeat</keyword>
<name>A0A0R3THM7_RODNA</name>
<dbReference type="PANTHER" id="PTHR47822:SF2">
    <property type="entry name" value="F-BOX AND WD-40 DOMAIN PROTEIN 7"/>
    <property type="match status" value="1"/>
</dbReference>
<keyword evidence="1 3" id="KW-0853">WD repeat</keyword>
<organism evidence="6">
    <name type="scientific">Rodentolepis nana</name>
    <name type="common">Dwarf tapeworm</name>
    <name type="synonym">Hymenolepis nana</name>
    <dbReference type="NCBI Taxonomy" id="102285"/>
    <lineage>
        <taxon>Eukaryota</taxon>
        <taxon>Metazoa</taxon>
        <taxon>Spiralia</taxon>
        <taxon>Lophotrochozoa</taxon>
        <taxon>Platyhelminthes</taxon>
        <taxon>Cestoda</taxon>
        <taxon>Eucestoda</taxon>
        <taxon>Cyclophyllidea</taxon>
        <taxon>Hymenolepididae</taxon>
        <taxon>Rodentolepis</taxon>
    </lineage>
</organism>
<dbReference type="InterPro" id="IPR015943">
    <property type="entry name" value="WD40/YVTN_repeat-like_dom_sf"/>
</dbReference>
<dbReference type="PROSITE" id="PS50082">
    <property type="entry name" value="WD_REPEATS_2"/>
    <property type="match status" value="2"/>
</dbReference>
<proteinExistence type="predicted"/>
<evidence type="ECO:0000313" key="5">
    <source>
        <dbReference type="Proteomes" id="UP000278807"/>
    </source>
</evidence>
<protein>
    <submittedName>
        <fullName evidence="6">WD_REPEATS_REGION domain-containing protein</fullName>
    </submittedName>
</protein>
<evidence type="ECO:0000313" key="4">
    <source>
        <dbReference type="EMBL" id="VDO02424.1"/>
    </source>
</evidence>
<feature type="repeat" description="WD" evidence="3">
    <location>
        <begin position="269"/>
        <end position="311"/>
    </location>
</feature>
<dbReference type="Gene3D" id="2.130.10.10">
    <property type="entry name" value="YVTN repeat-like/Quinoprotein amine dehydrogenase"/>
    <property type="match status" value="2"/>
</dbReference>
<sequence>MARSQLESAILTSALVENDLTPIFRFTKIRFHNTLSPPDYRSNHIKEAKSGEGFRRSSSFEVPPQSRLWSAKDCFPDADDFSIHTLALGADGKQLIVGSANTSVKVIGVPDGGQLREIRPSKWRLGMPITCLRYIPNNINWVLGSTPEGEIFCVSPNQEGFETLIKEENRQTYCLDISSDGTEMATAGNDSSIRIYDIHPTQLRGSETCSVKGKSSTALPTILYFGDRYEKPVGCSVAKVAKGRQNPSLNSRMPQILGYRPAGPADNYTDGHSMRITALKYHPAHPSILLSASWDHYVKIWDTRTRNKPIYEIYGPLVCSPDGLDVDGHYVLTASWRKSQALEV</sequence>
<evidence type="ECO:0000256" key="3">
    <source>
        <dbReference type="PROSITE-ProRule" id="PRU00221"/>
    </source>
</evidence>
<dbReference type="PROSITE" id="PS50294">
    <property type="entry name" value="WD_REPEATS_REGION"/>
    <property type="match status" value="1"/>
</dbReference>
<keyword evidence="5" id="KW-1185">Reference proteome</keyword>
<dbReference type="InterPro" id="IPR001680">
    <property type="entry name" value="WD40_rpt"/>
</dbReference>
<dbReference type="Pfam" id="PF00400">
    <property type="entry name" value="WD40"/>
    <property type="match status" value="2"/>
</dbReference>
<dbReference type="WBParaSite" id="HNAJ_0000656801-mRNA-1">
    <property type="protein sequence ID" value="HNAJ_0000656801-mRNA-1"/>
    <property type="gene ID" value="HNAJ_0000656801"/>
</dbReference>
<dbReference type="AlphaFoldDB" id="A0A0R3THM7"/>
<dbReference type="InterPro" id="IPR036322">
    <property type="entry name" value="WD40_repeat_dom_sf"/>
</dbReference>
<evidence type="ECO:0000256" key="1">
    <source>
        <dbReference type="ARBA" id="ARBA00022574"/>
    </source>
</evidence>
<dbReference type="Proteomes" id="UP000278807">
    <property type="component" value="Unassembled WGS sequence"/>
</dbReference>
<dbReference type="EMBL" id="UZAE01007446">
    <property type="protein sequence ID" value="VDO02424.1"/>
    <property type="molecule type" value="Genomic_DNA"/>
</dbReference>
<dbReference type="STRING" id="102285.A0A0R3THM7"/>
<dbReference type="OrthoDB" id="361494at2759"/>
<gene>
    <name evidence="4" type="ORF">HNAJ_LOCUS6564</name>
</gene>
<dbReference type="SMART" id="SM00320">
    <property type="entry name" value="WD40"/>
    <property type="match status" value="3"/>
</dbReference>
<evidence type="ECO:0000256" key="2">
    <source>
        <dbReference type="ARBA" id="ARBA00022737"/>
    </source>
</evidence>
<dbReference type="PROSITE" id="PS00678">
    <property type="entry name" value="WD_REPEATS_1"/>
    <property type="match status" value="1"/>
</dbReference>